<dbReference type="Gene3D" id="3.40.630.30">
    <property type="match status" value="1"/>
</dbReference>
<reference evidence="2 3" key="1">
    <citation type="journal article" date="2009" name="J. Bacteriol.">
        <title>Complete genome sequence of Robiginitalea biformata HTCC2501.</title>
        <authorList>
            <person name="Oh H.M."/>
            <person name="Giovannoni S.J."/>
            <person name="Lee K."/>
            <person name="Ferriera S."/>
            <person name="Johnson J."/>
            <person name="Cho J.C."/>
        </authorList>
    </citation>
    <scope>NUCLEOTIDE SEQUENCE [LARGE SCALE GENOMIC DNA]</scope>
    <source>
        <strain evidence="3">ATCC BAA-864 / HTCC2501 / KCTC 12146</strain>
    </source>
</reference>
<dbReference type="AlphaFoldDB" id="A4CKS2"/>
<sequence length="399" mass="47525">MIRIDFIDDFLEHREALPYIVGLENAFTELKEELRWEKNPGSRAGGYLLSDLPGYFRLETPSDIRTVSIDSYKGSYIRLSDYRDFDEYYRRKVSSKRRATLKSHERRLRHCLQVRHEIFFGSISKADYDALFAAFREMLERRFDQKQAYNSDLRNWERYRESFYPLILKKQACISVLWHEDQPISFSVNLVHSQVIYGYLKSFDTDYSRFSLGFLEFNLLLKWAFDNGIKLFDLLKGQYEYKNKLTDGVYYFKRTVIFPKKSLPGVLRAWFTAMQIKTVYAAVRFLKRFGVHVVVHKFISYKEKILSRSTSNRHRESYVIRPVEQDWKPADLLPADLLPADHLPVESLHTDHRFLRKPVLEFLFRNKEKFREVTISRMNDEGRNFLIKGEKASAIITFN</sequence>
<dbReference type="Proteomes" id="UP000009049">
    <property type="component" value="Chromosome"/>
</dbReference>
<protein>
    <recommendedName>
        <fullName evidence="1">BioF2-like acetyltransferase domain-containing protein</fullName>
    </recommendedName>
</protein>
<dbReference type="InterPro" id="IPR038740">
    <property type="entry name" value="BioF2-like_GNAT_dom"/>
</dbReference>
<keyword evidence="3" id="KW-1185">Reference proteome</keyword>
<gene>
    <name evidence="2" type="ordered locus">RB2501_14124</name>
</gene>
<proteinExistence type="predicted"/>
<dbReference type="RefSeq" id="WP_015754787.1">
    <property type="nucleotide sequence ID" value="NC_013222.1"/>
</dbReference>
<dbReference type="InterPro" id="IPR016181">
    <property type="entry name" value="Acyl_CoA_acyltransferase"/>
</dbReference>
<dbReference type="STRING" id="313596.RB2501_14124"/>
<accession>A4CKS2</accession>
<organism evidence="2 3">
    <name type="scientific">Robiginitalea biformata (strain ATCC BAA-864 / DSM 15991 / KCTC 12146 / HTCC2501)</name>
    <dbReference type="NCBI Taxonomy" id="313596"/>
    <lineage>
        <taxon>Bacteria</taxon>
        <taxon>Pseudomonadati</taxon>
        <taxon>Bacteroidota</taxon>
        <taxon>Flavobacteriia</taxon>
        <taxon>Flavobacteriales</taxon>
        <taxon>Flavobacteriaceae</taxon>
        <taxon>Robiginitalea</taxon>
    </lineage>
</organism>
<evidence type="ECO:0000313" key="2">
    <source>
        <dbReference type="EMBL" id="EAR15471.1"/>
    </source>
</evidence>
<evidence type="ECO:0000313" key="3">
    <source>
        <dbReference type="Proteomes" id="UP000009049"/>
    </source>
</evidence>
<dbReference type="eggNOG" id="COG5653">
    <property type="taxonomic scope" value="Bacteria"/>
</dbReference>
<dbReference type="Pfam" id="PF13480">
    <property type="entry name" value="Acetyltransf_6"/>
    <property type="match status" value="1"/>
</dbReference>
<dbReference type="KEGG" id="rbi:RB2501_14124"/>
<dbReference type="SUPFAM" id="SSF55729">
    <property type="entry name" value="Acyl-CoA N-acyltransferases (Nat)"/>
    <property type="match status" value="1"/>
</dbReference>
<evidence type="ECO:0000259" key="1">
    <source>
        <dbReference type="Pfam" id="PF13480"/>
    </source>
</evidence>
<dbReference type="HOGENOM" id="CLU_054565_0_0_10"/>
<name>A4CKS2_ROBBH</name>
<dbReference type="EMBL" id="CP001712">
    <property type="protein sequence ID" value="EAR15471.1"/>
    <property type="molecule type" value="Genomic_DNA"/>
</dbReference>
<feature type="domain" description="BioF2-like acetyltransferase" evidence="1">
    <location>
        <begin position="95"/>
        <end position="242"/>
    </location>
</feature>
<dbReference type="OrthoDB" id="1426896at2"/>